<comment type="caution">
    <text evidence="1">The sequence shown here is derived from an EMBL/GenBank/DDBJ whole genome shotgun (WGS) entry which is preliminary data.</text>
</comment>
<reference evidence="1 2" key="1">
    <citation type="submission" date="2022-02" db="EMBL/GenBank/DDBJ databases">
        <title>Draft genome sequence of Mezorhizobium retamae strain IRAMC:0171 isolated from Retama raetam nodules.</title>
        <authorList>
            <person name="Bengaied R."/>
            <person name="Sbissi I."/>
            <person name="Huber K."/>
            <person name="Ghodbane F."/>
            <person name="Nouioui I."/>
            <person name="Tarhouni M."/>
            <person name="Gtari M."/>
        </authorList>
    </citation>
    <scope>NUCLEOTIDE SEQUENCE [LARGE SCALE GENOMIC DNA]</scope>
    <source>
        <strain evidence="1 2">IRAMC:0171</strain>
    </source>
</reference>
<evidence type="ECO:0000313" key="1">
    <source>
        <dbReference type="EMBL" id="MCG7503396.1"/>
    </source>
</evidence>
<keyword evidence="2" id="KW-1185">Reference proteome</keyword>
<dbReference type="EMBL" id="JAKREW010000001">
    <property type="protein sequence ID" value="MCG7503396.1"/>
    <property type="molecule type" value="Genomic_DNA"/>
</dbReference>
<gene>
    <name evidence="1" type="ORF">L4923_00025</name>
</gene>
<sequence length="67" mass="7273">MWDECLVGTGVMERFGPAMLGDIAVIDTRRLGPIGVVCAAGGVCCWRKEGGFLWIAPRSYLKVWAVS</sequence>
<proteinExistence type="predicted"/>
<dbReference type="Proteomes" id="UP001201701">
    <property type="component" value="Unassembled WGS sequence"/>
</dbReference>
<evidence type="ECO:0000313" key="2">
    <source>
        <dbReference type="Proteomes" id="UP001201701"/>
    </source>
</evidence>
<protein>
    <submittedName>
        <fullName evidence="1">Uncharacterized protein</fullName>
    </submittedName>
</protein>
<dbReference type="RefSeq" id="WP_239360391.1">
    <property type="nucleotide sequence ID" value="NZ_JAKREW010000001.1"/>
</dbReference>
<organism evidence="1 2">
    <name type="scientific">Mesorhizobium retamae</name>
    <dbReference type="NCBI Taxonomy" id="2912854"/>
    <lineage>
        <taxon>Bacteria</taxon>
        <taxon>Pseudomonadati</taxon>
        <taxon>Pseudomonadota</taxon>
        <taxon>Alphaproteobacteria</taxon>
        <taxon>Hyphomicrobiales</taxon>
        <taxon>Phyllobacteriaceae</taxon>
        <taxon>Mesorhizobium</taxon>
    </lineage>
</organism>
<name>A0ABS9Q7L5_9HYPH</name>
<accession>A0ABS9Q7L5</accession>